<dbReference type="InterPro" id="IPR051599">
    <property type="entry name" value="Cell_Envelope_Assoc"/>
</dbReference>
<dbReference type="PANTHER" id="PTHR30336">
    <property type="entry name" value="INNER MEMBRANE PROTEIN, PROBABLE PERMEASE"/>
    <property type="match status" value="1"/>
</dbReference>
<dbReference type="RefSeq" id="WP_051524988.1">
    <property type="nucleotide sequence ID" value="NZ_CP027569.1"/>
</dbReference>
<evidence type="ECO:0000256" key="1">
    <source>
        <dbReference type="SAM" id="Phobius"/>
    </source>
</evidence>
<protein>
    <submittedName>
        <fullName evidence="3">YdcF family protein</fullName>
    </submittedName>
</protein>
<keyword evidence="1" id="KW-0472">Membrane</keyword>
<proteinExistence type="predicted"/>
<feature type="transmembrane region" description="Helical" evidence="1">
    <location>
        <begin position="12"/>
        <end position="32"/>
    </location>
</feature>
<dbReference type="GO" id="GO:0005886">
    <property type="term" value="C:plasma membrane"/>
    <property type="evidence" value="ECO:0007669"/>
    <property type="project" value="TreeGrafter"/>
</dbReference>
<sequence>MLLYIIKWLYAWILPMGGIVLALILLLCYMFRKHSPGRWALAVVTAVFYLLSIEPVSNGLIHPLETAYDQPQGTAVAGDVIVLLGGGSRAGVPDFDGTGQVGSAAANRFLMALRLQKAKDLPILLSGGTILEGDANESEIEKRMLLSLGVPENKIFMDDKSRNTAENAAFSKQICEHQGWTKPILVTSAFHMPRSVRFFTREGLDVTPYPCDYHTSAVTNWSGYSVVPQSFYLFNSCLAIKEYVGIAAASLRMQ</sequence>
<keyword evidence="1" id="KW-1133">Transmembrane helix</keyword>
<dbReference type="OrthoDB" id="9782395at2"/>
<evidence type="ECO:0000313" key="3">
    <source>
        <dbReference type="EMBL" id="AVO27309.1"/>
    </source>
</evidence>
<accession>A0A2S0M7C6</accession>
<dbReference type="EMBL" id="CP027569">
    <property type="protein sequence ID" value="AVO27309.1"/>
    <property type="molecule type" value="Genomic_DNA"/>
</dbReference>
<dbReference type="GO" id="GO:0000270">
    <property type="term" value="P:peptidoglycan metabolic process"/>
    <property type="evidence" value="ECO:0007669"/>
    <property type="project" value="TreeGrafter"/>
</dbReference>
<evidence type="ECO:0000259" key="2">
    <source>
        <dbReference type="Pfam" id="PF02698"/>
    </source>
</evidence>
<keyword evidence="1" id="KW-0812">Transmembrane</keyword>
<feature type="transmembrane region" description="Helical" evidence="1">
    <location>
        <begin position="39"/>
        <end position="61"/>
    </location>
</feature>
<feature type="domain" description="DUF218" evidence="2">
    <location>
        <begin position="79"/>
        <end position="245"/>
    </location>
</feature>
<dbReference type="Proteomes" id="UP000238358">
    <property type="component" value="Chromosome"/>
</dbReference>
<reference evidence="3 4" key="1">
    <citation type="journal article" date="2018" name="Genome Announc.">
        <title>Complete genomes of two Megasphaera elsdenii strains, NCIMB 702410 and ATCC 25940.</title>
        <authorList>
            <person name="Hatmaker E.A."/>
            <person name="O'Dell K."/>
            <person name="Riley L.A."/>
            <person name="Klingeman D.M."/>
            <person name="Guss A.M."/>
        </authorList>
    </citation>
    <scope>NUCLEOTIDE SEQUENCE [LARGE SCALE GENOMIC DNA]</scope>
    <source>
        <strain evidence="3 4">NCIMB702410</strain>
    </source>
</reference>
<dbReference type="AlphaFoldDB" id="A0A2S0M7C6"/>
<organism evidence="3 4">
    <name type="scientific">Megasphaera elsdenii</name>
    <dbReference type="NCBI Taxonomy" id="907"/>
    <lineage>
        <taxon>Bacteria</taxon>
        <taxon>Bacillati</taxon>
        <taxon>Bacillota</taxon>
        <taxon>Negativicutes</taxon>
        <taxon>Veillonellales</taxon>
        <taxon>Veillonellaceae</taxon>
        <taxon>Megasphaera</taxon>
    </lineage>
</organism>
<evidence type="ECO:0000313" key="4">
    <source>
        <dbReference type="Proteomes" id="UP000238358"/>
    </source>
</evidence>
<dbReference type="Pfam" id="PF02698">
    <property type="entry name" value="DUF218"/>
    <property type="match status" value="1"/>
</dbReference>
<dbReference type="GO" id="GO:0043164">
    <property type="term" value="P:Gram-negative-bacterium-type cell wall biogenesis"/>
    <property type="evidence" value="ECO:0007669"/>
    <property type="project" value="TreeGrafter"/>
</dbReference>
<dbReference type="InterPro" id="IPR014729">
    <property type="entry name" value="Rossmann-like_a/b/a_fold"/>
</dbReference>
<dbReference type="InterPro" id="IPR003848">
    <property type="entry name" value="DUF218"/>
</dbReference>
<dbReference type="CDD" id="cd06259">
    <property type="entry name" value="YdcF-like"/>
    <property type="match status" value="1"/>
</dbReference>
<gene>
    <name evidence="3" type="ORF">C6Y28_06675</name>
</gene>
<dbReference type="Gene3D" id="3.40.50.620">
    <property type="entry name" value="HUPs"/>
    <property type="match status" value="1"/>
</dbReference>
<name>A0A2S0M7C6_MEGEL</name>
<dbReference type="PANTHER" id="PTHR30336:SF4">
    <property type="entry name" value="ENVELOPE BIOGENESIS FACTOR ELYC"/>
    <property type="match status" value="1"/>
</dbReference>